<proteinExistence type="predicted"/>
<dbReference type="VEuPathDB" id="FungiDB:PTTG_01761"/>
<dbReference type="PANTHER" id="PTHR47072:SF4">
    <property type="entry name" value="MYB_SANT-LIKE DOMAIN-CONTAINING PROTEIN"/>
    <property type="match status" value="1"/>
</dbReference>
<evidence type="ECO:0000313" key="5">
    <source>
        <dbReference type="Proteomes" id="UP000005240"/>
    </source>
</evidence>
<evidence type="ECO:0000259" key="2">
    <source>
        <dbReference type="Pfam" id="PF12776"/>
    </source>
</evidence>
<dbReference type="EnsemblFungi" id="PTTG_01761-t43_1">
    <property type="protein sequence ID" value="PTTG_01761-t43_1-p1"/>
    <property type="gene ID" value="PTTG_01761"/>
</dbReference>
<gene>
    <name evidence="3" type="ORF">PTTG_01761</name>
</gene>
<keyword evidence="5" id="KW-1185">Reference proteome</keyword>
<dbReference type="OrthoDB" id="3366674at2759"/>
<feature type="compositionally biased region" description="Low complexity" evidence="1">
    <location>
        <begin position="33"/>
        <end position="42"/>
    </location>
</feature>
<protein>
    <submittedName>
        <fullName evidence="4">Myb_DNA-bind_3 domain-containing protein</fullName>
    </submittedName>
</protein>
<evidence type="ECO:0000256" key="1">
    <source>
        <dbReference type="SAM" id="MobiDB-lite"/>
    </source>
</evidence>
<accession>A0A180G4Q3</accession>
<organism evidence="3">
    <name type="scientific">Puccinia triticina (isolate 1-1 / race 1 (BBBD))</name>
    <name type="common">Brown leaf rust fungus</name>
    <dbReference type="NCBI Taxonomy" id="630390"/>
    <lineage>
        <taxon>Eukaryota</taxon>
        <taxon>Fungi</taxon>
        <taxon>Dikarya</taxon>
        <taxon>Basidiomycota</taxon>
        <taxon>Pucciniomycotina</taxon>
        <taxon>Pucciniomycetes</taxon>
        <taxon>Pucciniales</taxon>
        <taxon>Pucciniaceae</taxon>
        <taxon>Puccinia</taxon>
    </lineage>
</organism>
<dbReference type="AlphaFoldDB" id="A0A180G4Q3"/>
<evidence type="ECO:0000313" key="3">
    <source>
        <dbReference type="EMBL" id="OAV87657.1"/>
    </source>
</evidence>
<dbReference type="Proteomes" id="UP000005240">
    <property type="component" value="Unassembled WGS sequence"/>
</dbReference>
<evidence type="ECO:0000313" key="4">
    <source>
        <dbReference type="EnsemblFungi" id="PTTG_01761-t43_1-p1"/>
    </source>
</evidence>
<reference evidence="4" key="4">
    <citation type="submission" date="2025-05" db="UniProtKB">
        <authorList>
            <consortium name="EnsemblFungi"/>
        </authorList>
    </citation>
    <scope>IDENTIFICATION</scope>
    <source>
        <strain evidence="4">isolate 1-1 / race 1 (BBBD)</strain>
    </source>
</reference>
<feature type="domain" description="Myb/SANT-like" evidence="2">
    <location>
        <begin position="59"/>
        <end position="155"/>
    </location>
</feature>
<feature type="region of interest" description="Disordered" evidence="1">
    <location>
        <begin position="1"/>
        <end position="64"/>
    </location>
</feature>
<reference evidence="4 5" key="3">
    <citation type="journal article" date="2017" name="G3 (Bethesda)">
        <title>Comparative analysis highlights variable genome content of wheat rusts and divergence of the mating loci.</title>
        <authorList>
            <person name="Cuomo C.A."/>
            <person name="Bakkeren G."/>
            <person name="Khalil H.B."/>
            <person name="Panwar V."/>
            <person name="Joly D."/>
            <person name="Linning R."/>
            <person name="Sakthikumar S."/>
            <person name="Song X."/>
            <person name="Adiconis X."/>
            <person name="Fan L."/>
            <person name="Goldberg J.M."/>
            <person name="Levin J.Z."/>
            <person name="Young S."/>
            <person name="Zeng Q."/>
            <person name="Anikster Y."/>
            <person name="Bruce M."/>
            <person name="Wang M."/>
            <person name="Yin C."/>
            <person name="McCallum B."/>
            <person name="Szabo L.J."/>
            <person name="Hulbert S."/>
            <person name="Chen X."/>
            <person name="Fellers J.P."/>
        </authorList>
    </citation>
    <scope>NUCLEOTIDE SEQUENCE</scope>
    <source>
        <strain evidence="4">isolate 1-1 / race 1 (BBBD)</strain>
        <strain evidence="5">Isolate 1-1 / race 1 (BBBD)</strain>
    </source>
</reference>
<dbReference type="InterPro" id="IPR024752">
    <property type="entry name" value="Myb/SANT-like_dom"/>
</dbReference>
<sequence>MAGGPSQARLQSPEIEVVSGPARKSVEKRKHSPTPTQTAKPAKAAKKTTKAQQPKPTPQWSASEDATLISILEGIQANRSCPMNRIDKSVWPEAAEEFNSYDTDHPKDKDAAACKARFNELKKMYRTFKRLKNMSGGGWHEGSKRVIFDPAWWDEWDKDDPILAFRYKGFPIFEDMFHLVERDPAYR</sequence>
<dbReference type="Pfam" id="PF12776">
    <property type="entry name" value="Myb_DNA-bind_3"/>
    <property type="match status" value="1"/>
</dbReference>
<dbReference type="EMBL" id="ADAS02000320">
    <property type="protein sequence ID" value="OAV87657.1"/>
    <property type="molecule type" value="Genomic_DNA"/>
</dbReference>
<reference evidence="3" key="2">
    <citation type="submission" date="2016-05" db="EMBL/GenBank/DDBJ databases">
        <title>Comparative analysis highlights variable genome content of wheat rusts and divergence of the mating loci.</title>
        <authorList>
            <person name="Cuomo C.A."/>
            <person name="Bakkeren G."/>
            <person name="Szabo L."/>
            <person name="Khalil H."/>
            <person name="Joly D."/>
            <person name="Goldberg J."/>
            <person name="Young S."/>
            <person name="Zeng Q."/>
            <person name="Fellers J."/>
        </authorList>
    </citation>
    <scope>NUCLEOTIDE SEQUENCE [LARGE SCALE GENOMIC DNA]</scope>
    <source>
        <strain evidence="3">1-1 BBBD Race 1</strain>
    </source>
</reference>
<dbReference type="PANTHER" id="PTHR47072">
    <property type="match status" value="1"/>
</dbReference>
<reference evidence="3" key="1">
    <citation type="submission" date="2009-11" db="EMBL/GenBank/DDBJ databases">
        <authorList>
            <consortium name="The Broad Institute Genome Sequencing Platform"/>
            <person name="Ward D."/>
            <person name="Feldgarden M."/>
            <person name="Earl A."/>
            <person name="Young S.K."/>
            <person name="Zeng Q."/>
            <person name="Koehrsen M."/>
            <person name="Alvarado L."/>
            <person name="Berlin A."/>
            <person name="Bochicchio J."/>
            <person name="Borenstein D."/>
            <person name="Chapman S.B."/>
            <person name="Chen Z."/>
            <person name="Engels R."/>
            <person name="Freedman E."/>
            <person name="Gellesch M."/>
            <person name="Goldberg J."/>
            <person name="Griggs A."/>
            <person name="Gujja S."/>
            <person name="Heilman E."/>
            <person name="Heiman D."/>
            <person name="Hepburn T."/>
            <person name="Howarth C."/>
            <person name="Jen D."/>
            <person name="Larson L."/>
            <person name="Lewis B."/>
            <person name="Mehta T."/>
            <person name="Park D."/>
            <person name="Pearson M."/>
            <person name="Roberts A."/>
            <person name="Saif S."/>
            <person name="Shea T."/>
            <person name="Shenoy N."/>
            <person name="Sisk P."/>
            <person name="Stolte C."/>
            <person name="Sykes S."/>
            <person name="Thomson T."/>
            <person name="Walk T."/>
            <person name="White J."/>
            <person name="Yandava C."/>
            <person name="Izard J."/>
            <person name="Baranova O.V."/>
            <person name="Blanton J.M."/>
            <person name="Tanner A.C."/>
            <person name="Dewhirst F.E."/>
            <person name="Haas B."/>
            <person name="Nusbaum C."/>
            <person name="Birren B."/>
        </authorList>
    </citation>
    <scope>NUCLEOTIDE SEQUENCE [LARGE SCALE GENOMIC DNA]</scope>
    <source>
        <strain evidence="3">1-1 BBBD Race 1</strain>
    </source>
</reference>
<name>A0A180G4Q3_PUCT1</name>